<dbReference type="EMBL" id="ML979138">
    <property type="protein sequence ID" value="KAF1913503.1"/>
    <property type="molecule type" value="Genomic_DNA"/>
</dbReference>
<dbReference type="PANTHER" id="PTHR21310">
    <property type="entry name" value="AMINOGLYCOSIDE PHOSPHOTRANSFERASE-RELATED-RELATED"/>
    <property type="match status" value="1"/>
</dbReference>
<dbReference type="OrthoDB" id="3792302at2759"/>
<proteinExistence type="predicted"/>
<dbReference type="AlphaFoldDB" id="A0A6A5QDR7"/>
<dbReference type="Gene3D" id="3.90.1200.10">
    <property type="match status" value="1"/>
</dbReference>
<dbReference type="PANTHER" id="PTHR21310:SF48">
    <property type="entry name" value="AMINOGLYCOSIDE PHOSPHOTRANSFERASE DOMAIN-CONTAINING PROTEIN"/>
    <property type="match status" value="1"/>
</dbReference>
<evidence type="ECO:0000313" key="3">
    <source>
        <dbReference type="EMBL" id="KAF1913503.1"/>
    </source>
</evidence>
<keyword evidence="3" id="KW-0808">Transferase</keyword>
<evidence type="ECO:0000256" key="1">
    <source>
        <dbReference type="SAM" id="MobiDB-lite"/>
    </source>
</evidence>
<gene>
    <name evidence="3" type="ORF">BDU57DRAFT_596861</name>
</gene>
<keyword evidence="4" id="KW-1185">Reference proteome</keyword>
<dbReference type="InterPro" id="IPR011009">
    <property type="entry name" value="Kinase-like_dom_sf"/>
</dbReference>
<feature type="domain" description="Aminoglycoside phosphotransferase" evidence="2">
    <location>
        <begin position="128"/>
        <end position="342"/>
    </location>
</feature>
<dbReference type="InterPro" id="IPR002575">
    <property type="entry name" value="Aminoglycoside_PTrfase"/>
</dbReference>
<evidence type="ECO:0000313" key="4">
    <source>
        <dbReference type="Proteomes" id="UP000800096"/>
    </source>
</evidence>
<dbReference type="GO" id="GO:0016301">
    <property type="term" value="F:kinase activity"/>
    <property type="evidence" value="ECO:0007669"/>
    <property type="project" value="UniProtKB-KW"/>
</dbReference>
<organism evidence="3 4">
    <name type="scientific">Ampelomyces quisqualis</name>
    <name type="common">Powdery mildew agent</name>
    <dbReference type="NCBI Taxonomy" id="50730"/>
    <lineage>
        <taxon>Eukaryota</taxon>
        <taxon>Fungi</taxon>
        <taxon>Dikarya</taxon>
        <taxon>Ascomycota</taxon>
        <taxon>Pezizomycotina</taxon>
        <taxon>Dothideomycetes</taxon>
        <taxon>Pleosporomycetidae</taxon>
        <taxon>Pleosporales</taxon>
        <taxon>Pleosporineae</taxon>
        <taxon>Phaeosphaeriaceae</taxon>
        <taxon>Ampelomyces</taxon>
    </lineage>
</organism>
<feature type="region of interest" description="Disordered" evidence="1">
    <location>
        <begin position="1"/>
        <end position="25"/>
    </location>
</feature>
<sequence>MPELSTEEMTKSFASMKAAEPSTKLKTGELANKMDENMRCFGTLDDREIFDRNMSDMKSRPDPPLPEMVLSKFPYFSEGPFTRPIPTAEEVEAVAALTARPGRCWPASMVFRINEVYAVKVSAMHSILVEAYNLMYLEKMGIRTPKLYAIFSHHGCNPQQIDRVAYTGPLPEYHYLVTEFIDGDLLGDKYASYSPELQAKICASVGDQIQKLRDIPCPHPEYYGLLDGQSWPGTFPDLHVQDYSPRGPWYSYDKFVDALIETARWTCVRDTPYVKDYHVSQRLAFRNYDYIIRNIDTHARRPVLSHMDPHGWNIIVKHGSGNEDFEVVFVDWYSLAWVPAWMGIANFMEGGGYLRPLGDHDMTTYCESVLDRLKGPENFAIAEWWGRKFEWLAGSNPVCNNLCLYYSTNVQIDTYSLRLLPMFSRITNLIVAVSNPKSLGLR</sequence>
<evidence type="ECO:0000259" key="2">
    <source>
        <dbReference type="Pfam" id="PF01636"/>
    </source>
</evidence>
<dbReference type="SUPFAM" id="SSF56112">
    <property type="entry name" value="Protein kinase-like (PK-like)"/>
    <property type="match status" value="1"/>
</dbReference>
<protein>
    <submittedName>
        <fullName evidence="3">Kinase-like domain-containing protein</fullName>
    </submittedName>
</protein>
<keyword evidence="3" id="KW-0418">Kinase</keyword>
<reference evidence="3" key="1">
    <citation type="journal article" date="2020" name="Stud. Mycol.">
        <title>101 Dothideomycetes genomes: a test case for predicting lifestyles and emergence of pathogens.</title>
        <authorList>
            <person name="Haridas S."/>
            <person name="Albert R."/>
            <person name="Binder M."/>
            <person name="Bloem J."/>
            <person name="Labutti K."/>
            <person name="Salamov A."/>
            <person name="Andreopoulos B."/>
            <person name="Baker S."/>
            <person name="Barry K."/>
            <person name="Bills G."/>
            <person name="Bluhm B."/>
            <person name="Cannon C."/>
            <person name="Castanera R."/>
            <person name="Culley D."/>
            <person name="Daum C."/>
            <person name="Ezra D."/>
            <person name="Gonzalez J."/>
            <person name="Henrissat B."/>
            <person name="Kuo A."/>
            <person name="Liang C."/>
            <person name="Lipzen A."/>
            <person name="Lutzoni F."/>
            <person name="Magnuson J."/>
            <person name="Mondo S."/>
            <person name="Nolan M."/>
            <person name="Ohm R."/>
            <person name="Pangilinan J."/>
            <person name="Park H.-J."/>
            <person name="Ramirez L."/>
            <person name="Alfaro M."/>
            <person name="Sun H."/>
            <person name="Tritt A."/>
            <person name="Yoshinaga Y."/>
            <person name="Zwiers L.-H."/>
            <person name="Turgeon B."/>
            <person name="Goodwin S."/>
            <person name="Spatafora J."/>
            <person name="Crous P."/>
            <person name="Grigoriev I."/>
        </authorList>
    </citation>
    <scope>NUCLEOTIDE SEQUENCE</scope>
    <source>
        <strain evidence="3">HMLAC05119</strain>
    </source>
</reference>
<accession>A0A6A5QDR7</accession>
<name>A0A6A5QDR7_AMPQU</name>
<dbReference type="InterPro" id="IPR051678">
    <property type="entry name" value="AGP_Transferase"/>
</dbReference>
<dbReference type="Proteomes" id="UP000800096">
    <property type="component" value="Unassembled WGS sequence"/>
</dbReference>
<dbReference type="Pfam" id="PF01636">
    <property type="entry name" value="APH"/>
    <property type="match status" value="1"/>
</dbReference>